<evidence type="ECO:0000256" key="2">
    <source>
        <dbReference type="SAM" id="SignalP"/>
    </source>
</evidence>
<dbReference type="InterPro" id="IPR038479">
    <property type="entry name" value="Transthyretin-like_sf"/>
</dbReference>
<protein>
    <submittedName>
        <fullName evidence="4">Uncharacterized protein</fullName>
    </submittedName>
</protein>
<evidence type="ECO:0000313" key="4">
    <source>
        <dbReference type="WBParaSite" id="nRc.2.0.1.t42641-RA"/>
    </source>
</evidence>
<dbReference type="Gene3D" id="2.60.40.3330">
    <property type="match status" value="1"/>
</dbReference>
<sequence length="136" mass="15315">MCTIRLQIFLILALSRSSLSLEIIRGFIDDYTKCAIATGTLNCSSNSSYHSDAEVFLMDDDGVGNYDDRMGWATSDEKGNFEVQGCGYDFLSDPDPYVKIFTFCNAPRGKFIKTRVVQKFSPEKIEYVLIKFSKSS</sequence>
<comment type="similarity">
    <text evidence="1">Belongs to the nematode transthyretin-like family.</text>
</comment>
<dbReference type="PANTHER" id="PTHR21700">
    <property type="entry name" value="TRANSTHYRETIN-LIKE FAMILY PROTEIN-RELATED"/>
    <property type="match status" value="1"/>
</dbReference>
<accession>A0A915KUN7</accession>
<keyword evidence="2" id="KW-0732">Signal</keyword>
<name>A0A915KUN7_ROMCU</name>
<dbReference type="WBParaSite" id="nRc.2.0.1.t42641-RA">
    <property type="protein sequence ID" value="nRc.2.0.1.t42641-RA"/>
    <property type="gene ID" value="nRc.2.0.1.g42641"/>
</dbReference>
<evidence type="ECO:0000256" key="1">
    <source>
        <dbReference type="ARBA" id="ARBA00010112"/>
    </source>
</evidence>
<evidence type="ECO:0000313" key="3">
    <source>
        <dbReference type="Proteomes" id="UP000887565"/>
    </source>
</evidence>
<reference evidence="4" key="1">
    <citation type="submission" date="2022-11" db="UniProtKB">
        <authorList>
            <consortium name="WormBaseParasite"/>
        </authorList>
    </citation>
    <scope>IDENTIFICATION</scope>
</reference>
<dbReference type="AlphaFoldDB" id="A0A915KUN7"/>
<dbReference type="PANTHER" id="PTHR21700:SF46">
    <property type="entry name" value="TRANSTHYRETIN-LIKE PROTEIN 52"/>
    <property type="match status" value="1"/>
</dbReference>
<feature type="signal peptide" evidence="2">
    <location>
        <begin position="1"/>
        <end position="20"/>
    </location>
</feature>
<dbReference type="Proteomes" id="UP000887565">
    <property type="component" value="Unplaced"/>
</dbReference>
<keyword evidence="3" id="KW-1185">Reference proteome</keyword>
<dbReference type="GO" id="GO:0009986">
    <property type="term" value="C:cell surface"/>
    <property type="evidence" value="ECO:0007669"/>
    <property type="project" value="InterPro"/>
</dbReference>
<proteinExistence type="inferred from homology"/>
<dbReference type="InterPro" id="IPR001534">
    <property type="entry name" value="Transthyretin-like"/>
</dbReference>
<feature type="chain" id="PRO_5036895840" evidence="2">
    <location>
        <begin position="21"/>
        <end position="136"/>
    </location>
</feature>
<organism evidence="3 4">
    <name type="scientific">Romanomermis culicivorax</name>
    <name type="common">Nematode worm</name>
    <dbReference type="NCBI Taxonomy" id="13658"/>
    <lineage>
        <taxon>Eukaryota</taxon>
        <taxon>Metazoa</taxon>
        <taxon>Ecdysozoa</taxon>
        <taxon>Nematoda</taxon>
        <taxon>Enoplea</taxon>
        <taxon>Dorylaimia</taxon>
        <taxon>Mermithida</taxon>
        <taxon>Mermithoidea</taxon>
        <taxon>Mermithidae</taxon>
        <taxon>Romanomermis</taxon>
    </lineage>
</organism>
<dbReference type="Pfam" id="PF01060">
    <property type="entry name" value="TTR-52"/>
    <property type="match status" value="1"/>
</dbReference>